<gene>
    <name evidence="1" type="ORF">IBL25_04290</name>
</gene>
<proteinExistence type="predicted"/>
<reference evidence="1 2" key="1">
    <citation type="journal article" date="2009" name="Int. J. Syst. Evol. Microbiol.">
        <title>Transfer of Teichococcus ludipueritiae and Muricoccus roseus to the genus Roseomonas, as Roseomonas ludipueritiae comb. nov. and Roseomonas rosea comb. nov., respectively, and emended description of the genus Roseomonas.</title>
        <authorList>
            <person name="Sanchez-Porro C."/>
            <person name="Gallego V."/>
            <person name="Busse H.J."/>
            <person name="Kampfer P."/>
            <person name="Ventosa A."/>
        </authorList>
    </citation>
    <scope>NUCLEOTIDE SEQUENCE [LARGE SCALE GENOMIC DNA]</scope>
    <source>
        <strain evidence="1 2">DSM 14915</strain>
    </source>
</reference>
<dbReference type="EMBL" id="JACTUZ010000008">
    <property type="protein sequence ID" value="MBC9176159.1"/>
    <property type="molecule type" value="Genomic_DNA"/>
</dbReference>
<evidence type="ECO:0000313" key="2">
    <source>
        <dbReference type="Proteomes" id="UP000603940"/>
    </source>
</evidence>
<sequence length="345" mass="37520">MSTTMNRMVSREKAPILCIFGNDAAAMAQVIRAAPDLGRRLALAPRRAVHALAAFLASEAARRLNGAELIAELRTHHPRDLLHAALPGCDRRLYKTLNRAALPAWSLAEYAMVDALLRAEVGAVTSGTGPLTRARVATWHECLGEEPAFARWLAPFDDTADRAGLRVVLTWLRHAGLLTEPAPEGEAEPIAVSRAVVRMISQAKGPEAPFVVPEGWQQLRSARELLAMGRRLGNCLRATDRSAPQSIQHLLTGQVVFLHHAKAAVLAGLMPEPGGFWSVAVIQGRRNRPAPSWLVETLISALKASGIAVLPMGLDAALRASLDPLYWIDFEKLQEQVPDIEDGWV</sequence>
<dbReference type="Proteomes" id="UP000603940">
    <property type="component" value="Unassembled WGS sequence"/>
</dbReference>
<evidence type="ECO:0000313" key="1">
    <source>
        <dbReference type="EMBL" id="MBC9176159.1"/>
    </source>
</evidence>
<protein>
    <submittedName>
        <fullName evidence="1">Uncharacterized protein</fullName>
    </submittedName>
</protein>
<name>A0ABR7R391_9PROT</name>
<keyword evidence="2" id="KW-1185">Reference proteome</keyword>
<organism evidence="1 2">
    <name type="scientific">Pseudoroseomonas ludipueritiae</name>
    <dbReference type="NCBI Taxonomy" id="198093"/>
    <lineage>
        <taxon>Bacteria</taxon>
        <taxon>Pseudomonadati</taxon>
        <taxon>Pseudomonadota</taxon>
        <taxon>Alphaproteobacteria</taxon>
        <taxon>Acetobacterales</taxon>
        <taxon>Acetobacteraceae</taxon>
        <taxon>Pseudoroseomonas</taxon>
    </lineage>
</organism>
<comment type="caution">
    <text evidence="1">The sequence shown here is derived from an EMBL/GenBank/DDBJ whole genome shotgun (WGS) entry which is preliminary data.</text>
</comment>
<accession>A0ABR7R391</accession>
<dbReference type="RefSeq" id="WP_187777322.1">
    <property type="nucleotide sequence ID" value="NZ_JACTUZ010000008.1"/>
</dbReference>